<dbReference type="PRINTS" id="PR00035">
    <property type="entry name" value="HTHGNTR"/>
</dbReference>
<sequence>MARASDKLIEQLKHEIFSGLLKPGDQLEEADLAKRFGVSRTPIREAIRSMVDTGLLETRPRKGAIVRVLTAKELSDLFEVAAELEGMAARLASENLTASHRETIQSGLQQCVDAAEAEDIPEYAKANLAFHSAIHHASGNEWLCNQLEQIQARINVYRLMPYKVVGRLEKSVEEHQAIADAIFGKDGKSADTLMRDHMMLQGARLPSLLRAMEEF</sequence>
<protein>
    <submittedName>
        <fullName evidence="5">GntR family transcriptional regulator</fullName>
    </submittedName>
</protein>
<dbReference type="CDD" id="cd07377">
    <property type="entry name" value="WHTH_GntR"/>
    <property type="match status" value="1"/>
</dbReference>
<dbReference type="InterPro" id="IPR008920">
    <property type="entry name" value="TF_FadR/GntR_C"/>
</dbReference>
<dbReference type="InterPro" id="IPR036388">
    <property type="entry name" value="WH-like_DNA-bd_sf"/>
</dbReference>
<evidence type="ECO:0000256" key="1">
    <source>
        <dbReference type="ARBA" id="ARBA00023015"/>
    </source>
</evidence>
<dbReference type="RefSeq" id="WP_265680588.1">
    <property type="nucleotide sequence ID" value="NZ_CP120863.1"/>
</dbReference>
<dbReference type="SMART" id="SM00895">
    <property type="entry name" value="FCD"/>
    <property type="match status" value="1"/>
</dbReference>
<evidence type="ECO:0000313" key="6">
    <source>
        <dbReference type="Proteomes" id="UP001209803"/>
    </source>
</evidence>
<proteinExistence type="predicted"/>
<dbReference type="PANTHER" id="PTHR43537:SF49">
    <property type="entry name" value="TRANSCRIPTIONAL REGULATORY PROTEIN"/>
    <property type="match status" value="1"/>
</dbReference>
<evidence type="ECO:0000259" key="4">
    <source>
        <dbReference type="PROSITE" id="PS50949"/>
    </source>
</evidence>
<keyword evidence="2" id="KW-0238">DNA-binding</keyword>
<accession>A0ABY8F130</accession>
<evidence type="ECO:0000256" key="2">
    <source>
        <dbReference type="ARBA" id="ARBA00023125"/>
    </source>
</evidence>
<dbReference type="PANTHER" id="PTHR43537">
    <property type="entry name" value="TRANSCRIPTIONAL REGULATOR, GNTR FAMILY"/>
    <property type="match status" value="1"/>
</dbReference>
<dbReference type="InterPro" id="IPR000524">
    <property type="entry name" value="Tscrpt_reg_HTH_GntR"/>
</dbReference>
<dbReference type="SUPFAM" id="SSF46785">
    <property type="entry name" value="Winged helix' DNA-binding domain"/>
    <property type="match status" value="1"/>
</dbReference>
<dbReference type="Proteomes" id="UP001209803">
    <property type="component" value="Chromosome"/>
</dbReference>
<dbReference type="Pfam" id="PF00392">
    <property type="entry name" value="GntR"/>
    <property type="match status" value="1"/>
</dbReference>
<reference evidence="5 6" key="1">
    <citation type="submission" date="2023-03" db="EMBL/GenBank/DDBJ databases">
        <title>Roseibium porphyridii sp. nov. and Roseibium rhodosorbium sp. nov. isolated from marine algae, Porphyridium cruentum and Rhodosorus marinus, respectively.</title>
        <authorList>
            <person name="Lee M.W."/>
            <person name="Choi B.J."/>
            <person name="Lee J.K."/>
            <person name="Choi D.G."/>
            <person name="Baek J.H."/>
            <person name="Bayburt H."/>
            <person name="Kim J.M."/>
            <person name="Han D.M."/>
            <person name="Kim K.H."/>
            <person name="Jeon C.O."/>
        </authorList>
    </citation>
    <scope>NUCLEOTIDE SEQUENCE [LARGE SCALE GENOMIC DNA]</scope>
    <source>
        <strain evidence="5 6">KMA01</strain>
    </source>
</reference>
<organism evidence="5 6">
    <name type="scientific">Roseibium porphyridii</name>
    <dbReference type="NCBI Taxonomy" id="2866279"/>
    <lineage>
        <taxon>Bacteria</taxon>
        <taxon>Pseudomonadati</taxon>
        <taxon>Pseudomonadota</taxon>
        <taxon>Alphaproteobacteria</taxon>
        <taxon>Hyphomicrobiales</taxon>
        <taxon>Stappiaceae</taxon>
        <taxon>Roseibium</taxon>
    </lineage>
</organism>
<feature type="domain" description="HTH gntR-type" evidence="4">
    <location>
        <begin position="2"/>
        <end position="69"/>
    </location>
</feature>
<name>A0ABY8F130_9HYPH</name>
<dbReference type="PROSITE" id="PS50949">
    <property type="entry name" value="HTH_GNTR"/>
    <property type="match status" value="1"/>
</dbReference>
<dbReference type="SMART" id="SM00345">
    <property type="entry name" value="HTH_GNTR"/>
    <property type="match status" value="1"/>
</dbReference>
<dbReference type="EMBL" id="CP120863">
    <property type="protein sequence ID" value="WFE89172.1"/>
    <property type="molecule type" value="Genomic_DNA"/>
</dbReference>
<dbReference type="Gene3D" id="1.10.10.10">
    <property type="entry name" value="Winged helix-like DNA-binding domain superfamily/Winged helix DNA-binding domain"/>
    <property type="match status" value="1"/>
</dbReference>
<evidence type="ECO:0000256" key="3">
    <source>
        <dbReference type="ARBA" id="ARBA00023163"/>
    </source>
</evidence>
<dbReference type="SUPFAM" id="SSF48008">
    <property type="entry name" value="GntR ligand-binding domain-like"/>
    <property type="match status" value="1"/>
</dbReference>
<dbReference type="InterPro" id="IPR011711">
    <property type="entry name" value="GntR_C"/>
</dbReference>
<dbReference type="Pfam" id="PF07729">
    <property type="entry name" value="FCD"/>
    <property type="match status" value="1"/>
</dbReference>
<gene>
    <name evidence="5" type="ORF">K1718_23925</name>
</gene>
<dbReference type="Gene3D" id="1.20.120.530">
    <property type="entry name" value="GntR ligand-binding domain-like"/>
    <property type="match status" value="1"/>
</dbReference>
<evidence type="ECO:0000313" key="5">
    <source>
        <dbReference type="EMBL" id="WFE89172.1"/>
    </source>
</evidence>
<dbReference type="InterPro" id="IPR036390">
    <property type="entry name" value="WH_DNA-bd_sf"/>
</dbReference>
<keyword evidence="1" id="KW-0805">Transcription regulation</keyword>
<keyword evidence="6" id="KW-1185">Reference proteome</keyword>
<keyword evidence="3" id="KW-0804">Transcription</keyword>